<dbReference type="OrthoDB" id="10566212at2759"/>
<evidence type="ECO:0000313" key="1">
    <source>
        <dbReference type="EMBL" id="OMJ82761.1"/>
    </source>
</evidence>
<reference evidence="1 2" key="1">
    <citation type="submission" date="2016-11" db="EMBL/GenBank/DDBJ databases">
        <title>The macronuclear genome of Stentor coeruleus: a giant cell with tiny introns.</title>
        <authorList>
            <person name="Slabodnick M."/>
            <person name="Ruby J.G."/>
            <person name="Reiff S.B."/>
            <person name="Swart E.C."/>
            <person name="Gosai S."/>
            <person name="Prabakaran S."/>
            <person name="Witkowska E."/>
            <person name="Larue G.E."/>
            <person name="Fisher S."/>
            <person name="Freeman R.M."/>
            <person name="Gunawardena J."/>
            <person name="Chu W."/>
            <person name="Stover N.A."/>
            <person name="Gregory B.D."/>
            <person name="Nowacki M."/>
            <person name="Derisi J."/>
            <person name="Roy S.W."/>
            <person name="Marshall W.F."/>
            <person name="Sood P."/>
        </authorList>
    </citation>
    <scope>NUCLEOTIDE SEQUENCE [LARGE SCALE GENOMIC DNA]</scope>
    <source>
        <strain evidence="1">WM001</strain>
    </source>
</reference>
<comment type="caution">
    <text evidence="1">The sequence shown here is derived from an EMBL/GenBank/DDBJ whole genome shotgun (WGS) entry which is preliminary data.</text>
</comment>
<keyword evidence="2" id="KW-1185">Reference proteome</keyword>
<organism evidence="1 2">
    <name type="scientific">Stentor coeruleus</name>
    <dbReference type="NCBI Taxonomy" id="5963"/>
    <lineage>
        <taxon>Eukaryota</taxon>
        <taxon>Sar</taxon>
        <taxon>Alveolata</taxon>
        <taxon>Ciliophora</taxon>
        <taxon>Postciliodesmatophora</taxon>
        <taxon>Heterotrichea</taxon>
        <taxon>Heterotrichida</taxon>
        <taxon>Stentoridae</taxon>
        <taxon>Stentor</taxon>
    </lineage>
</organism>
<protein>
    <submittedName>
        <fullName evidence="1">Uncharacterized protein</fullName>
    </submittedName>
</protein>
<gene>
    <name evidence="1" type="ORF">SteCoe_16466</name>
</gene>
<accession>A0A1R2C1A5</accession>
<proteinExistence type="predicted"/>
<dbReference type="EMBL" id="MPUH01000328">
    <property type="protein sequence ID" value="OMJ82761.1"/>
    <property type="molecule type" value="Genomic_DNA"/>
</dbReference>
<evidence type="ECO:0000313" key="2">
    <source>
        <dbReference type="Proteomes" id="UP000187209"/>
    </source>
</evidence>
<dbReference type="Proteomes" id="UP000187209">
    <property type="component" value="Unassembled WGS sequence"/>
</dbReference>
<sequence>MEPERAFPPPTFPVSLNTFYKTSPKNYKEKLPCICEKHKQRDYISKQVILKRRFPRLDVNSHASSVSPIRTQNLNDSPLKYALNFINEEGYMKYTDEITQKIRSKSPIQGPKAFVPINSHEAKGCITRIVSGCTGEPYLSPQTLGYNERVESVKKRVGGEFRSGQKCSFLNDNKAFLNSFNTFDTFKSIASSRLDSKSGGKN</sequence>
<dbReference type="AlphaFoldDB" id="A0A1R2C1A5"/>
<name>A0A1R2C1A5_9CILI</name>